<dbReference type="Pfam" id="PF00702">
    <property type="entry name" value="Hydrolase"/>
    <property type="match status" value="1"/>
</dbReference>
<name>A0ABD3BHG9_9LAMI</name>
<dbReference type="EMBL" id="JAVIJP010000087">
    <property type="protein sequence ID" value="KAL3616654.1"/>
    <property type="molecule type" value="Genomic_DNA"/>
</dbReference>
<reference evidence="2" key="1">
    <citation type="journal article" date="2024" name="IScience">
        <title>Strigolactones Initiate the Formation of Haustorium-like Structures in Castilleja.</title>
        <authorList>
            <person name="Buerger M."/>
            <person name="Peterson D."/>
            <person name="Chory J."/>
        </authorList>
    </citation>
    <scope>NUCLEOTIDE SEQUENCE [LARGE SCALE GENOMIC DNA]</scope>
</reference>
<dbReference type="PANTHER" id="PTHR47105:SF1">
    <property type="entry name" value="OS06G0665100 PROTEIN"/>
    <property type="match status" value="1"/>
</dbReference>
<dbReference type="PANTHER" id="PTHR47105">
    <property type="entry name" value="OS02G0173600 PROTEIN"/>
    <property type="match status" value="1"/>
</dbReference>
<dbReference type="InterPro" id="IPR023214">
    <property type="entry name" value="HAD_sf"/>
</dbReference>
<evidence type="ECO:0000313" key="2">
    <source>
        <dbReference type="Proteomes" id="UP001632038"/>
    </source>
</evidence>
<dbReference type="Gene3D" id="3.40.50.1000">
    <property type="entry name" value="HAD superfamily/HAD-like"/>
    <property type="match status" value="1"/>
</dbReference>
<dbReference type="InterPro" id="IPR006439">
    <property type="entry name" value="HAD-SF_hydro_IA"/>
</dbReference>
<dbReference type="Proteomes" id="UP001632038">
    <property type="component" value="Unassembled WGS sequence"/>
</dbReference>
<organism evidence="1 2">
    <name type="scientific">Castilleja foliolosa</name>
    <dbReference type="NCBI Taxonomy" id="1961234"/>
    <lineage>
        <taxon>Eukaryota</taxon>
        <taxon>Viridiplantae</taxon>
        <taxon>Streptophyta</taxon>
        <taxon>Embryophyta</taxon>
        <taxon>Tracheophyta</taxon>
        <taxon>Spermatophyta</taxon>
        <taxon>Magnoliopsida</taxon>
        <taxon>eudicotyledons</taxon>
        <taxon>Gunneridae</taxon>
        <taxon>Pentapetalae</taxon>
        <taxon>asterids</taxon>
        <taxon>lamiids</taxon>
        <taxon>Lamiales</taxon>
        <taxon>Orobanchaceae</taxon>
        <taxon>Pedicularideae</taxon>
        <taxon>Castillejinae</taxon>
        <taxon>Castilleja</taxon>
    </lineage>
</organism>
<proteinExistence type="predicted"/>
<dbReference type="InterPro" id="IPR036412">
    <property type="entry name" value="HAD-like_sf"/>
</dbReference>
<dbReference type="AlphaFoldDB" id="A0ABD3BHG9"/>
<sequence>MITMKKHSRRFSDAYIYSTFGSSAPYTISPDSKPFLNWLRKEGIIVGIISNAEYRYQDVILPALGLHKGSEWDFGVFSGLEGVEKPDPKMYEIALERAGKIAPEEALHVGDSMRDRIIGRPRISECTRYC</sequence>
<evidence type="ECO:0000313" key="1">
    <source>
        <dbReference type="EMBL" id="KAL3616654.1"/>
    </source>
</evidence>
<dbReference type="SUPFAM" id="SSF56784">
    <property type="entry name" value="HAD-like"/>
    <property type="match status" value="1"/>
</dbReference>
<dbReference type="NCBIfam" id="TIGR01549">
    <property type="entry name" value="HAD-SF-IA-v1"/>
    <property type="match status" value="1"/>
</dbReference>
<comment type="caution">
    <text evidence="1">The sequence shown here is derived from an EMBL/GenBank/DDBJ whole genome shotgun (WGS) entry which is preliminary data.</text>
</comment>
<accession>A0ABD3BHG9</accession>
<gene>
    <name evidence="1" type="ORF">CASFOL_039048</name>
</gene>
<protein>
    <submittedName>
        <fullName evidence="1">Uncharacterized protein</fullName>
    </submittedName>
</protein>
<keyword evidence="2" id="KW-1185">Reference proteome</keyword>